<dbReference type="EMBL" id="JBHDLJ010000010">
    <property type="protein sequence ID" value="MFB0835344.1"/>
    <property type="molecule type" value="Genomic_DNA"/>
</dbReference>
<evidence type="ECO:0000256" key="3">
    <source>
        <dbReference type="ARBA" id="ARBA00022490"/>
    </source>
</evidence>
<protein>
    <submittedName>
        <fullName evidence="6">Flagellar export chaperone FliS</fullName>
    </submittedName>
</protein>
<dbReference type="CDD" id="cd16098">
    <property type="entry name" value="FliS"/>
    <property type="match status" value="1"/>
</dbReference>
<organism evidence="6 7">
    <name type="scientific">Arthrobacter halodurans</name>
    <dbReference type="NCBI Taxonomy" id="516699"/>
    <lineage>
        <taxon>Bacteria</taxon>
        <taxon>Bacillati</taxon>
        <taxon>Actinomycetota</taxon>
        <taxon>Actinomycetes</taxon>
        <taxon>Micrococcales</taxon>
        <taxon>Micrococcaceae</taxon>
        <taxon>Arthrobacter</taxon>
    </lineage>
</organism>
<gene>
    <name evidence="6" type="primary">fliS</name>
    <name evidence="6" type="ORF">ACETWP_12165</name>
</gene>
<comment type="similarity">
    <text evidence="2">Belongs to the FliS family.</text>
</comment>
<keyword evidence="4" id="KW-1005">Bacterial flagellum biogenesis</keyword>
<keyword evidence="5" id="KW-0143">Chaperone</keyword>
<evidence type="ECO:0000256" key="1">
    <source>
        <dbReference type="ARBA" id="ARBA00004514"/>
    </source>
</evidence>
<dbReference type="PANTHER" id="PTHR34773">
    <property type="entry name" value="FLAGELLAR SECRETION CHAPERONE FLIS"/>
    <property type="match status" value="1"/>
</dbReference>
<accession>A0ABV4UQK2</accession>
<dbReference type="SUPFAM" id="SSF101116">
    <property type="entry name" value="Flagellar export chaperone FliS"/>
    <property type="match status" value="1"/>
</dbReference>
<keyword evidence="3" id="KW-0963">Cytoplasm</keyword>
<name>A0ABV4UQK2_9MICC</name>
<keyword evidence="6" id="KW-0966">Cell projection</keyword>
<evidence type="ECO:0000313" key="7">
    <source>
        <dbReference type="Proteomes" id="UP001575652"/>
    </source>
</evidence>
<dbReference type="PANTHER" id="PTHR34773:SF1">
    <property type="entry name" value="FLAGELLAR SECRETION CHAPERONE FLIS"/>
    <property type="match status" value="1"/>
</dbReference>
<sequence>MIMNAAQKRAQLNREAILSASPARLLTMLYDRLLLDLGRAEAAQHAADWAVASENLLHAQAIVTELSSSLRRDAWDGADGLLGLYAYVTTAMTGANIHRDPARTREAIDLLEPLRTAWHEAAAVGVPPTATGSAAGSAPVAAAAFGAARFGTAPVGAASFGNSAPPARPAGTSGGMLGFG</sequence>
<dbReference type="InterPro" id="IPR036584">
    <property type="entry name" value="FliS_sf"/>
</dbReference>
<evidence type="ECO:0000256" key="5">
    <source>
        <dbReference type="ARBA" id="ARBA00023186"/>
    </source>
</evidence>
<dbReference type="Proteomes" id="UP001575652">
    <property type="component" value="Unassembled WGS sequence"/>
</dbReference>
<evidence type="ECO:0000313" key="6">
    <source>
        <dbReference type="EMBL" id="MFB0835344.1"/>
    </source>
</evidence>
<keyword evidence="6" id="KW-0969">Cilium</keyword>
<proteinExistence type="inferred from homology"/>
<keyword evidence="7" id="KW-1185">Reference proteome</keyword>
<dbReference type="Pfam" id="PF02561">
    <property type="entry name" value="FliS"/>
    <property type="match status" value="1"/>
</dbReference>
<dbReference type="Gene3D" id="1.20.120.340">
    <property type="entry name" value="Flagellar protein FliS"/>
    <property type="match status" value="1"/>
</dbReference>
<comment type="subcellular location">
    <subcellularLocation>
        <location evidence="1">Cytoplasm</location>
        <location evidence="1">Cytosol</location>
    </subcellularLocation>
</comment>
<evidence type="ECO:0000256" key="4">
    <source>
        <dbReference type="ARBA" id="ARBA00022795"/>
    </source>
</evidence>
<dbReference type="InterPro" id="IPR003713">
    <property type="entry name" value="FliS"/>
</dbReference>
<comment type="caution">
    <text evidence="6">The sequence shown here is derived from an EMBL/GenBank/DDBJ whole genome shotgun (WGS) entry which is preliminary data.</text>
</comment>
<keyword evidence="6" id="KW-0282">Flagellum</keyword>
<evidence type="ECO:0000256" key="2">
    <source>
        <dbReference type="ARBA" id="ARBA00008787"/>
    </source>
</evidence>
<dbReference type="RefSeq" id="WP_373972521.1">
    <property type="nucleotide sequence ID" value="NZ_JBHDLJ010000010.1"/>
</dbReference>
<reference evidence="6 7" key="1">
    <citation type="submission" date="2024-09" db="EMBL/GenBank/DDBJ databases">
        <authorList>
            <person name="Salinas-Garcia M.A."/>
            <person name="Prieme A."/>
        </authorList>
    </citation>
    <scope>NUCLEOTIDE SEQUENCE [LARGE SCALE GENOMIC DNA]</scope>
    <source>
        <strain evidence="6 7">DSM 21081</strain>
    </source>
</reference>